<keyword evidence="2 4" id="KW-0863">Zinc-finger</keyword>
<evidence type="ECO:0000313" key="10">
    <source>
        <dbReference type="Proteomes" id="UP000509510"/>
    </source>
</evidence>
<reference evidence="10" key="1">
    <citation type="submission" date="2020-06" db="EMBL/GenBank/DDBJ databases">
        <title>A chromosome-scale genome assembly of Talaromyces rugulosus W13939.</title>
        <authorList>
            <person name="Wang B."/>
            <person name="Guo L."/>
            <person name="Ye K."/>
            <person name="Wang L."/>
        </authorList>
    </citation>
    <scope>NUCLEOTIDE SEQUENCE [LARGE SCALE GENOMIC DNA]</scope>
    <source>
        <strain evidence="10">W13939</strain>
    </source>
</reference>
<feature type="domain" description="C3H1-type" evidence="7">
    <location>
        <begin position="9"/>
        <end position="37"/>
    </location>
</feature>
<accession>A0A7H8QX24</accession>
<proteinExistence type="predicted"/>
<feature type="region of interest" description="Disordered" evidence="6">
    <location>
        <begin position="416"/>
        <end position="496"/>
    </location>
</feature>
<dbReference type="SMART" id="SM00356">
    <property type="entry name" value="ZnF_C3H1"/>
    <property type="match status" value="1"/>
</dbReference>
<feature type="compositionally biased region" description="Acidic residues" evidence="6">
    <location>
        <begin position="460"/>
        <end position="480"/>
    </location>
</feature>
<dbReference type="PROSITE" id="PS50103">
    <property type="entry name" value="ZF_C3H1"/>
    <property type="match status" value="1"/>
</dbReference>
<name>A0A7H8QX24_TALRU</name>
<feature type="zinc finger region" description="C3H1-type" evidence="5">
    <location>
        <begin position="9"/>
        <end position="37"/>
    </location>
</feature>
<feature type="region of interest" description="Disordered" evidence="6">
    <location>
        <begin position="28"/>
        <end position="119"/>
    </location>
</feature>
<dbReference type="EMBL" id="CP055900">
    <property type="protein sequence ID" value="QKX58619.1"/>
    <property type="molecule type" value="Genomic_DNA"/>
</dbReference>
<keyword evidence="3 5" id="KW-0862">Zinc</keyword>
<evidence type="ECO:0008006" key="11">
    <source>
        <dbReference type="Google" id="ProtNLM"/>
    </source>
</evidence>
<gene>
    <name evidence="9" type="ORF">TRUGW13939_05744</name>
</gene>
<feature type="domain" description="CHY-type" evidence="8">
    <location>
        <begin position="689"/>
        <end position="756"/>
    </location>
</feature>
<dbReference type="Gene3D" id="4.10.1000.10">
    <property type="entry name" value="Zinc finger, CCCH-type"/>
    <property type="match status" value="1"/>
</dbReference>
<protein>
    <recommendedName>
        <fullName evidence="11">CHY-type domain-containing protein</fullName>
    </recommendedName>
</protein>
<feature type="compositionally biased region" description="Acidic residues" evidence="6">
    <location>
        <begin position="423"/>
        <end position="433"/>
    </location>
</feature>
<dbReference type="PROSITE" id="PS51266">
    <property type="entry name" value="ZF_CHY"/>
    <property type="match status" value="1"/>
</dbReference>
<dbReference type="OrthoDB" id="10253329at2759"/>
<dbReference type="InterPro" id="IPR000571">
    <property type="entry name" value="Znf_CCCH"/>
</dbReference>
<dbReference type="AlphaFoldDB" id="A0A7H8QX24"/>
<feature type="compositionally biased region" description="Low complexity" evidence="6">
    <location>
        <begin position="49"/>
        <end position="62"/>
    </location>
</feature>
<dbReference type="KEGG" id="trg:TRUGW13939_05744"/>
<feature type="region of interest" description="Disordered" evidence="6">
    <location>
        <begin position="770"/>
        <end position="790"/>
    </location>
</feature>
<evidence type="ECO:0000256" key="1">
    <source>
        <dbReference type="ARBA" id="ARBA00022723"/>
    </source>
</evidence>
<evidence type="ECO:0000313" key="9">
    <source>
        <dbReference type="EMBL" id="QKX58619.1"/>
    </source>
</evidence>
<dbReference type="GO" id="GO:0008270">
    <property type="term" value="F:zinc ion binding"/>
    <property type="evidence" value="ECO:0007669"/>
    <property type="project" value="UniProtKB-KW"/>
</dbReference>
<dbReference type="InterPro" id="IPR008913">
    <property type="entry name" value="Znf_CHY"/>
</dbReference>
<dbReference type="Pfam" id="PF05495">
    <property type="entry name" value="zf-CHY"/>
    <property type="match status" value="1"/>
</dbReference>
<feature type="compositionally biased region" description="Polar residues" evidence="6">
    <location>
        <begin position="36"/>
        <end position="48"/>
    </location>
</feature>
<evidence type="ECO:0000256" key="6">
    <source>
        <dbReference type="SAM" id="MobiDB-lite"/>
    </source>
</evidence>
<dbReference type="InterPro" id="IPR037274">
    <property type="entry name" value="Znf_CHY_sf"/>
</dbReference>
<evidence type="ECO:0000256" key="5">
    <source>
        <dbReference type="PROSITE-ProRule" id="PRU00723"/>
    </source>
</evidence>
<dbReference type="SUPFAM" id="SSF161219">
    <property type="entry name" value="CHY zinc finger-like"/>
    <property type="match status" value="1"/>
</dbReference>
<feature type="compositionally biased region" description="Basic and acidic residues" evidence="6">
    <location>
        <begin position="771"/>
        <end position="782"/>
    </location>
</feature>
<evidence type="ECO:0000259" key="7">
    <source>
        <dbReference type="PROSITE" id="PS50103"/>
    </source>
</evidence>
<evidence type="ECO:0000256" key="4">
    <source>
        <dbReference type="PROSITE-ProRule" id="PRU00601"/>
    </source>
</evidence>
<keyword evidence="1 5" id="KW-0479">Metal-binding</keyword>
<dbReference type="GeneID" id="55993241"/>
<organism evidence="9 10">
    <name type="scientific">Talaromyces rugulosus</name>
    <name type="common">Penicillium rugulosum</name>
    <dbReference type="NCBI Taxonomy" id="121627"/>
    <lineage>
        <taxon>Eukaryota</taxon>
        <taxon>Fungi</taxon>
        <taxon>Dikarya</taxon>
        <taxon>Ascomycota</taxon>
        <taxon>Pezizomycotina</taxon>
        <taxon>Eurotiomycetes</taxon>
        <taxon>Eurotiomycetidae</taxon>
        <taxon>Eurotiales</taxon>
        <taxon>Trichocomaceae</taxon>
        <taxon>Talaromyces</taxon>
        <taxon>Talaromyces sect. Islandici</taxon>
    </lineage>
</organism>
<dbReference type="RefSeq" id="XP_035344797.1">
    <property type="nucleotide sequence ID" value="XM_035488904.1"/>
</dbReference>
<dbReference type="SUPFAM" id="SSF90229">
    <property type="entry name" value="CCCH zinc finger"/>
    <property type="match status" value="1"/>
</dbReference>
<dbReference type="Proteomes" id="UP000509510">
    <property type="component" value="Chromosome III"/>
</dbReference>
<evidence type="ECO:0000256" key="2">
    <source>
        <dbReference type="ARBA" id="ARBA00022771"/>
    </source>
</evidence>
<evidence type="ECO:0000259" key="8">
    <source>
        <dbReference type="PROSITE" id="PS51266"/>
    </source>
</evidence>
<dbReference type="InterPro" id="IPR036855">
    <property type="entry name" value="Znf_CCCH_sf"/>
</dbReference>
<sequence length="790" mass="87709">MRPTHPHGNRKLKPCRFYATKKGCRSGDACPFLHAPSSTRDQVPVNPQTEASTTTAATTPTANHVPKGRSSNQPKSVAKPVSKAQQDSPRDFQIGQLTRRFRPKKERDDNESGTALSFGLAPTDPDFPFDLNELQCVLNIPNDWPSLSLTSARPKLTVTNPDMPRGFQINVEKGFDGLVETALKENRQVTLLNLMNSLDRHLESFLTAEKAPTIKIVANLGSPAGAVPVPPSSVTTPKIESSSAKKSIVRTVPVSRPVKVVQKPIPVQYSAEERAQAEKTRNSETRQLEARLNRLPLYQKSSDGLSYTVPVTPGKREQLPISLRSTKTVKLVVPTLYPLEASSVKFQGVENKDSRAVEAGFQKWVQQGAHVTLMSQVNYLAHNMHVLVNTPVSDDIQEDGGKFNEYYYDEIVAEDSSIPQTEETQDMDETEAVDTERPHLKVIPRPPEWSTPNTGPGTDTDSDDITSESSESYEDEDDEGGALIPESATTNDKPPARGIALNLPGLELYGIEILETTILSLTVKCERCKEYTDIKNIKPANDPSVVSPVRVESCRKCANSFNIAFRRELMHPTSQRAGYLDLEGCTAFDLLPSNFQPTCSECSTPFPAPGLVAVRGTSAVATCRECHRKMNFKIPEIKFMIVGPSACKITTKKLLPFDRLIDLNSAVSHHRLAAPRRKKENLGIVAGQELPQRGRCTHYRKSHRWFRFSCCAKVFPCDRCHDAATDHPNEHANRMICGFCSREQIYRPEDCAFCRNVVVGKAGSGFWEGGKGTRDKVKMSRKDARKYKRR</sequence>
<evidence type="ECO:0000256" key="3">
    <source>
        <dbReference type="ARBA" id="ARBA00022833"/>
    </source>
</evidence>
<keyword evidence="10" id="KW-1185">Reference proteome</keyword>